<comment type="caution">
    <text evidence="3">Lacks conserved residue(s) required for the propagation of feature annotation.</text>
</comment>
<dbReference type="Proteomes" id="UP000885771">
    <property type="component" value="Unassembled WGS sequence"/>
</dbReference>
<protein>
    <submittedName>
        <fullName evidence="5">Response regulator</fullName>
    </submittedName>
</protein>
<dbReference type="GO" id="GO:0000160">
    <property type="term" value="P:phosphorelay signal transduction system"/>
    <property type="evidence" value="ECO:0007669"/>
    <property type="project" value="UniProtKB-KW"/>
</dbReference>
<keyword evidence="1" id="KW-0597">Phosphoprotein</keyword>
<evidence type="ECO:0000259" key="4">
    <source>
        <dbReference type="PROSITE" id="PS50110"/>
    </source>
</evidence>
<organism evidence="5">
    <name type="scientific">Caldithrix abyssi</name>
    <dbReference type="NCBI Taxonomy" id="187145"/>
    <lineage>
        <taxon>Bacteria</taxon>
        <taxon>Pseudomonadati</taxon>
        <taxon>Calditrichota</taxon>
        <taxon>Calditrichia</taxon>
        <taxon>Calditrichales</taxon>
        <taxon>Calditrichaceae</taxon>
        <taxon>Caldithrix</taxon>
    </lineage>
</organism>
<proteinExistence type="predicted"/>
<dbReference type="InterPro" id="IPR011006">
    <property type="entry name" value="CheY-like_superfamily"/>
</dbReference>
<dbReference type="EMBL" id="DRLI01000303">
    <property type="protein sequence ID" value="HHM02923.1"/>
    <property type="molecule type" value="Genomic_DNA"/>
</dbReference>
<dbReference type="AlphaFoldDB" id="A0A7V5RQJ3"/>
<evidence type="ECO:0000256" key="2">
    <source>
        <dbReference type="ARBA" id="ARBA00023012"/>
    </source>
</evidence>
<gene>
    <name evidence="5" type="ORF">ENJ15_07890</name>
</gene>
<evidence type="ECO:0000313" key="5">
    <source>
        <dbReference type="EMBL" id="HHM02923.1"/>
    </source>
</evidence>
<dbReference type="PANTHER" id="PTHR45339">
    <property type="entry name" value="HYBRID SIGNAL TRANSDUCTION HISTIDINE KINASE J"/>
    <property type="match status" value="1"/>
</dbReference>
<name>A0A7V5RQJ3_CALAY</name>
<feature type="domain" description="Response regulatory" evidence="4">
    <location>
        <begin position="1"/>
        <end position="58"/>
    </location>
</feature>
<comment type="caution">
    <text evidence="5">The sequence shown here is derived from an EMBL/GenBank/DDBJ whole genome shotgun (WGS) entry which is preliminary data.</text>
</comment>
<feature type="non-terminal residue" evidence="5">
    <location>
        <position position="1"/>
    </location>
</feature>
<evidence type="ECO:0000256" key="1">
    <source>
        <dbReference type="ARBA" id="ARBA00022553"/>
    </source>
</evidence>
<dbReference type="Pfam" id="PF00072">
    <property type="entry name" value="Response_reg"/>
    <property type="match status" value="1"/>
</dbReference>
<dbReference type="Gene3D" id="3.40.50.2300">
    <property type="match status" value="1"/>
</dbReference>
<accession>A0A7V5RQJ3</accession>
<dbReference type="PANTHER" id="PTHR45339:SF1">
    <property type="entry name" value="HYBRID SIGNAL TRANSDUCTION HISTIDINE KINASE J"/>
    <property type="match status" value="1"/>
</dbReference>
<dbReference type="CDD" id="cd17546">
    <property type="entry name" value="REC_hyHK_CKI1_RcsC-like"/>
    <property type="match status" value="1"/>
</dbReference>
<evidence type="ECO:0000256" key="3">
    <source>
        <dbReference type="PROSITE-ProRule" id="PRU00169"/>
    </source>
</evidence>
<sequence length="72" mass="8184">EATRQITGRHRDNSPVIIAMTAMAMEGDREKCFAAGMRDYISKPVNQKELKSKLHKWLPRRPAKASHKIPPS</sequence>
<reference evidence="5" key="1">
    <citation type="journal article" date="2020" name="mSystems">
        <title>Genome- and Community-Level Interaction Insights into Carbon Utilization and Element Cycling Functions of Hydrothermarchaeota in Hydrothermal Sediment.</title>
        <authorList>
            <person name="Zhou Z."/>
            <person name="Liu Y."/>
            <person name="Xu W."/>
            <person name="Pan J."/>
            <person name="Luo Z.H."/>
            <person name="Li M."/>
        </authorList>
    </citation>
    <scope>NUCLEOTIDE SEQUENCE [LARGE SCALE GENOMIC DNA]</scope>
    <source>
        <strain evidence="5">HyVt-460</strain>
    </source>
</reference>
<dbReference type="PROSITE" id="PS50110">
    <property type="entry name" value="RESPONSE_REGULATORY"/>
    <property type="match status" value="1"/>
</dbReference>
<dbReference type="InterPro" id="IPR001789">
    <property type="entry name" value="Sig_transdc_resp-reg_receiver"/>
</dbReference>
<dbReference type="SUPFAM" id="SSF52172">
    <property type="entry name" value="CheY-like"/>
    <property type="match status" value="1"/>
</dbReference>
<keyword evidence="2" id="KW-0902">Two-component regulatory system</keyword>